<reference evidence="2" key="1">
    <citation type="submission" date="2017-02" db="UniProtKB">
        <authorList>
            <consortium name="WormBaseParasite"/>
        </authorList>
    </citation>
    <scope>IDENTIFICATION</scope>
</reference>
<keyword evidence="1" id="KW-0812">Transmembrane</keyword>
<dbReference type="WBParaSite" id="ASIM_0000760601-mRNA-1">
    <property type="protein sequence ID" value="ASIM_0000760601-mRNA-1"/>
    <property type="gene ID" value="ASIM_0000760601"/>
</dbReference>
<accession>A0A0M3JIZ0</accession>
<feature type="transmembrane region" description="Helical" evidence="1">
    <location>
        <begin position="12"/>
        <end position="31"/>
    </location>
</feature>
<keyword evidence="1" id="KW-1133">Transmembrane helix</keyword>
<protein>
    <submittedName>
        <fullName evidence="2">DUF418 domain-containing protein</fullName>
    </submittedName>
</protein>
<sequence>LRTQPSTAHLHFLNYLCFVLFQVIKVFRKYWRIRFCRKPSYFRTKVRRTLV</sequence>
<organism evidence="2">
    <name type="scientific">Anisakis simplex</name>
    <name type="common">Herring worm</name>
    <dbReference type="NCBI Taxonomy" id="6269"/>
    <lineage>
        <taxon>Eukaryota</taxon>
        <taxon>Metazoa</taxon>
        <taxon>Ecdysozoa</taxon>
        <taxon>Nematoda</taxon>
        <taxon>Chromadorea</taxon>
        <taxon>Rhabditida</taxon>
        <taxon>Spirurina</taxon>
        <taxon>Ascaridomorpha</taxon>
        <taxon>Ascaridoidea</taxon>
        <taxon>Anisakidae</taxon>
        <taxon>Anisakis</taxon>
        <taxon>Anisakis simplex complex</taxon>
    </lineage>
</organism>
<evidence type="ECO:0000313" key="2">
    <source>
        <dbReference type="WBParaSite" id="ASIM_0000760601-mRNA-1"/>
    </source>
</evidence>
<proteinExistence type="predicted"/>
<name>A0A0M3JIZ0_ANISI</name>
<evidence type="ECO:0000256" key="1">
    <source>
        <dbReference type="SAM" id="Phobius"/>
    </source>
</evidence>
<keyword evidence="1" id="KW-0472">Membrane</keyword>
<dbReference type="AlphaFoldDB" id="A0A0M3JIZ0"/>